<keyword evidence="4" id="KW-0732">Signal</keyword>
<name>A0A7W7M3C7_9MICC</name>
<comment type="caution">
    <text evidence="6">The sequence shown here is derived from an EMBL/GenBank/DDBJ whole genome shotgun (WGS) entry which is preliminary data.</text>
</comment>
<accession>A0A7W7M3C7</accession>
<dbReference type="SUPFAM" id="SSF54106">
    <property type="entry name" value="LysM domain"/>
    <property type="match status" value="1"/>
</dbReference>
<dbReference type="GO" id="GO:0016787">
    <property type="term" value="F:hydrolase activity"/>
    <property type="evidence" value="ECO:0007669"/>
    <property type="project" value="UniProtKB-KW"/>
</dbReference>
<gene>
    <name evidence="6" type="ORF">HDA30_000992</name>
</gene>
<dbReference type="PANTHER" id="PTHR34700">
    <property type="entry name" value="POTASSIUM BINDING PROTEIN KBP"/>
    <property type="match status" value="1"/>
</dbReference>
<feature type="chain" id="PRO_5031060627" evidence="4">
    <location>
        <begin position="39"/>
        <end position="242"/>
    </location>
</feature>
<dbReference type="Pfam" id="PF01476">
    <property type="entry name" value="LysM"/>
    <property type="match status" value="1"/>
</dbReference>
<dbReference type="EMBL" id="JACHNA010000001">
    <property type="protein sequence ID" value="MBB4735484.1"/>
    <property type="molecule type" value="Genomic_DNA"/>
</dbReference>
<dbReference type="CDD" id="cd00118">
    <property type="entry name" value="LysM"/>
    <property type="match status" value="1"/>
</dbReference>
<evidence type="ECO:0000256" key="1">
    <source>
        <dbReference type="ARBA" id="ARBA00010830"/>
    </source>
</evidence>
<proteinExistence type="inferred from homology"/>
<dbReference type="Gene3D" id="1.10.530.10">
    <property type="match status" value="1"/>
</dbReference>
<dbReference type="PROSITE" id="PS51782">
    <property type="entry name" value="LYSM"/>
    <property type="match status" value="1"/>
</dbReference>
<evidence type="ECO:0000313" key="6">
    <source>
        <dbReference type="EMBL" id="MBB4735484.1"/>
    </source>
</evidence>
<sequence>MSFFSSNFTATRRTSATAIAGMTIAGAAAVGLSAPAQAASVETWDRLAQCESGGNWSINTGNGFYGGVQFHPVTWKAMGGSTEYAHQASKAEQIQVAEKVLAVQGWGAWPGCQAKLGLGAADAQGSAQVEVDRTAATEKAAADKAAAERAEAQRQAAAERAEAQRQAAAEKQVQRQAAPAPQAETASAAEQTVTVKAGDSLFTLAAEHNVEGGWEALYEANKDTIDDAALIYLGQELVLPQA</sequence>
<evidence type="ECO:0000256" key="3">
    <source>
        <dbReference type="SAM" id="MobiDB-lite"/>
    </source>
</evidence>
<dbReference type="InterPro" id="IPR023346">
    <property type="entry name" value="Lysozyme-like_dom_sf"/>
</dbReference>
<keyword evidence="7" id="KW-1185">Reference proteome</keyword>
<dbReference type="Pfam" id="PF06737">
    <property type="entry name" value="Transglycosylas"/>
    <property type="match status" value="1"/>
</dbReference>
<evidence type="ECO:0000256" key="4">
    <source>
        <dbReference type="SAM" id="SignalP"/>
    </source>
</evidence>
<dbReference type="InterPro" id="IPR052196">
    <property type="entry name" value="Bact_Kbp"/>
</dbReference>
<dbReference type="Gene3D" id="3.10.350.10">
    <property type="entry name" value="LysM domain"/>
    <property type="match status" value="1"/>
</dbReference>
<dbReference type="CDD" id="cd13925">
    <property type="entry name" value="RPF"/>
    <property type="match status" value="1"/>
</dbReference>
<dbReference type="InterPro" id="IPR018392">
    <property type="entry name" value="LysM"/>
</dbReference>
<dbReference type="InterPro" id="IPR036779">
    <property type="entry name" value="LysM_dom_sf"/>
</dbReference>
<dbReference type="InterPro" id="IPR010618">
    <property type="entry name" value="RPF"/>
</dbReference>
<protein>
    <submittedName>
        <fullName evidence="6">Nucleoid-associated protein YgaU</fullName>
    </submittedName>
</protein>
<dbReference type="SMART" id="SM00257">
    <property type="entry name" value="LysM"/>
    <property type="match status" value="1"/>
</dbReference>
<feature type="region of interest" description="Disordered" evidence="3">
    <location>
        <begin position="140"/>
        <end position="191"/>
    </location>
</feature>
<dbReference type="AlphaFoldDB" id="A0A7W7M3C7"/>
<feature type="domain" description="LysM" evidence="5">
    <location>
        <begin position="191"/>
        <end position="239"/>
    </location>
</feature>
<reference evidence="6 7" key="1">
    <citation type="submission" date="2020-08" db="EMBL/GenBank/DDBJ databases">
        <title>Sequencing the genomes of 1000 actinobacteria strains.</title>
        <authorList>
            <person name="Klenk H.-P."/>
        </authorList>
    </citation>
    <scope>NUCLEOTIDE SEQUENCE [LARGE SCALE GENOMIC DNA]</scope>
    <source>
        <strain evidence="6 7">DSM 23974</strain>
    </source>
</reference>
<organism evidence="6 7">
    <name type="scientific">Micrococcus cohnii</name>
    <dbReference type="NCBI Taxonomy" id="993416"/>
    <lineage>
        <taxon>Bacteria</taxon>
        <taxon>Bacillati</taxon>
        <taxon>Actinomycetota</taxon>
        <taxon>Actinomycetes</taxon>
        <taxon>Micrococcales</taxon>
        <taxon>Micrococcaceae</taxon>
        <taxon>Micrococcus</taxon>
    </lineage>
</organism>
<evidence type="ECO:0000259" key="5">
    <source>
        <dbReference type="PROSITE" id="PS51782"/>
    </source>
</evidence>
<dbReference type="RefSeq" id="WP_184241267.1">
    <property type="nucleotide sequence ID" value="NZ_JACHNA010000001.1"/>
</dbReference>
<dbReference type="Proteomes" id="UP000540191">
    <property type="component" value="Unassembled WGS sequence"/>
</dbReference>
<comment type="similarity">
    <text evidence="1">Belongs to the transglycosylase family. Rpf subfamily.</text>
</comment>
<keyword evidence="2" id="KW-0378">Hydrolase</keyword>
<feature type="signal peptide" evidence="4">
    <location>
        <begin position="1"/>
        <end position="38"/>
    </location>
</feature>
<feature type="compositionally biased region" description="Basic and acidic residues" evidence="3">
    <location>
        <begin position="140"/>
        <end position="163"/>
    </location>
</feature>
<dbReference type="SUPFAM" id="SSF53955">
    <property type="entry name" value="Lysozyme-like"/>
    <property type="match status" value="1"/>
</dbReference>
<evidence type="ECO:0000256" key="2">
    <source>
        <dbReference type="ARBA" id="ARBA00022801"/>
    </source>
</evidence>
<dbReference type="NCBIfam" id="NF046106">
    <property type="entry name" value="ResusProRpf"/>
    <property type="match status" value="1"/>
</dbReference>
<evidence type="ECO:0000313" key="7">
    <source>
        <dbReference type="Proteomes" id="UP000540191"/>
    </source>
</evidence>
<dbReference type="PANTHER" id="PTHR34700:SF4">
    <property type="entry name" value="PHAGE-LIKE ELEMENT PBSX PROTEIN XKDP"/>
    <property type="match status" value="1"/>
</dbReference>
<feature type="compositionally biased region" description="Low complexity" evidence="3">
    <location>
        <begin position="164"/>
        <end position="191"/>
    </location>
</feature>